<reference evidence="9 10" key="1">
    <citation type="submission" date="2020-01" db="EMBL/GenBank/DDBJ databases">
        <title>Polyphasic characterisation and genomic insights into a novel alkali tolerant bacterium VR-M41.</title>
        <authorList>
            <person name="Vemuluri V.R."/>
        </authorList>
    </citation>
    <scope>NUCLEOTIDE SEQUENCE [LARGE SCALE GENOMIC DNA]</scope>
    <source>
        <strain evidence="9 10">VR-M41</strain>
    </source>
</reference>
<gene>
    <name evidence="9" type="ORF">GYN08_18090</name>
</gene>
<evidence type="ECO:0000313" key="9">
    <source>
        <dbReference type="EMBL" id="NGZ77206.1"/>
    </source>
</evidence>
<evidence type="ECO:0000256" key="3">
    <source>
        <dbReference type="ARBA" id="ARBA00022679"/>
    </source>
</evidence>
<dbReference type="EC" id="2.7.13.3" evidence="2"/>
<dbReference type="GO" id="GO:0016301">
    <property type="term" value="F:kinase activity"/>
    <property type="evidence" value="ECO:0007669"/>
    <property type="project" value="UniProtKB-KW"/>
</dbReference>
<organism evidence="9 10">
    <name type="scientific">Saccharibacillus alkalitolerans</name>
    <dbReference type="NCBI Taxonomy" id="2705290"/>
    <lineage>
        <taxon>Bacteria</taxon>
        <taxon>Bacillati</taxon>
        <taxon>Bacillota</taxon>
        <taxon>Bacilli</taxon>
        <taxon>Bacillales</taxon>
        <taxon>Paenibacillaceae</taxon>
        <taxon>Saccharibacillus</taxon>
    </lineage>
</organism>
<dbReference type="SMART" id="SM00387">
    <property type="entry name" value="HATPase_c"/>
    <property type="match status" value="1"/>
</dbReference>
<evidence type="ECO:0000256" key="2">
    <source>
        <dbReference type="ARBA" id="ARBA00012438"/>
    </source>
</evidence>
<dbReference type="SUPFAM" id="SSF55874">
    <property type="entry name" value="ATPase domain of HSP90 chaperone/DNA topoisomerase II/histidine kinase"/>
    <property type="match status" value="1"/>
</dbReference>
<feature type="coiled-coil region" evidence="6">
    <location>
        <begin position="183"/>
        <end position="210"/>
    </location>
</feature>
<dbReference type="Gene3D" id="3.30.565.10">
    <property type="entry name" value="Histidine kinase-like ATPase, C-terminal domain"/>
    <property type="match status" value="1"/>
</dbReference>
<evidence type="ECO:0000256" key="6">
    <source>
        <dbReference type="SAM" id="Coils"/>
    </source>
</evidence>
<dbReference type="InterPro" id="IPR003594">
    <property type="entry name" value="HATPase_dom"/>
</dbReference>
<feature type="transmembrane region" description="Helical" evidence="7">
    <location>
        <begin position="155"/>
        <end position="173"/>
    </location>
</feature>
<keyword evidence="4 9" id="KW-0418">Kinase</keyword>
<dbReference type="InterPro" id="IPR050482">
    <property type="entry name" value="Sensor_HK_TwoCompSys"/>
</dbReference>
<feature type="transmembrane region" description="Helical" evidence="7">
    <location>
        <begin position="81"/>
        <end position="99"/>
    </location>
</feature>
<dbReference type="Proteomes" id="UP000800303">
    <property type="component" value="Unassembled WGS sequence"/>
</dbReference>
<dbReference type="EMBL" id="JAAFGS010000007">
    <property type="protein sequence ID" value="NGZ77206.1"/>
    <property type="molecule type" value="Genomic_DNA"/>
</dbReference>
<evidence type="ECO:0000256" key="7">
    <source>
        <dbReference type="SAM" id="Phobius"/>
    </source>
</evidence>
<protein>
    <recommendedName>
        <fullName evidence="2">histidine kinase</fullName>
        <ecNumber evidence="2">2.7.13.3</ecNumber>
    </recommendedName>
</protein>
<evidence type="ECO:0000256" key="4">
    <source>
        <dbReference type="ARBA" id="ARBA00022777"/>
    </source>
</evidence>
<feature type="transmembrane region" description="Helical" evidence="7">
    <location>
        <begin position="52"/>
        <end position="72"/>
    </location>
</feature>
<feature type="coiled-coil region" evidence="6">
    <location>
        <begin position="244"/>
        <end position="271"/>
    </location>
</feature>
<keyword evidence="5" id="KW-0902">Two-component regulatory system</keyword>
<keyword evidence="7" id="KW-0812">Transmembrane</keyword>
<dbReference type="Gene3D" id="1.20.5.1930">
    <property type="match status" value="1"/>
</dbReference>
<sequence>MDIDAVHQEAGERRQRRQGVVNQLSVARLPVLIWVTLVYIGSMVLQLISEPLLLQSLVFTALFTVHVLLYWAPYQVTTRQFWLYFLLQGCLIYLCAILLPGGHQGVLIGLLPVLVTQCVTLASPIKRAVWVTLISMFIYFDVALTIGRLNEVWDYLPFLLLMMVIVFAYGVLLNRQVEERVRLQRFLRELTEAHKKVEELTLQNERQRMARDLHDTLAQGLAGLIMRLEATNTHLAKGNTERAQEITRQSMQQARNTLAEARRAIDDLRAKASSEIDFKEAIEDEVRHFKEATGIAAFTDVNPVPFLPRWVMEHTLHIVKEALTNVARHAKADKVWLNVDKESEYMTIEIRDNGVGFNSGTIGKMTGHYGLIGLQERARLIGGELKVFSGGEGTVLKLDVPLEKGGSGIHV</sequence>
<evidence type="ECO:0000259" key="8">
    <source>
        <dbReference type="SMART" id="SM00387"/>
    </source>
</evidence>
<name>A0ABX0F8C7_9BACL</name>
<evidence type="ECO:0000313" key="10">
    <source>
        <dbReference type="Proteomes" id="UP000800303"/>
    </source>
</evidence>
<accession>A0ABX0F8C7</accession>
<dbReference type="PANTHER" id="PTHR24421">
    <property type="entry name" value="NITRATE/NITRITE SENSOR PROTEIN NARX-RELATED"/>
    <property type="match status" value="1"/>
</dbReference>
<dbReference type="Pfam" id="PF07730">
    <property type="entry name" value="HisKA_3"/>
    <property type="match status" value="1"/>
</dbReference>
<feature type="domain" description="Histidine kinase/HSP90-like ATPase" evidence="8">
    <location>
        <begin position="311"/>
        <end position="404"/>
    </location>
</feature>
<dbReference type="Pfam" id="PF02518">
    <property type="entry name" value="HATPase_c"/>
    <property type="match status" value="1"/>
</dbReference>
<keyword evidence="10" id="KW-1185">Reference proteome</keyword>
<dbReference type="PANTHER" id="PTHR24421:SF55">
    <property type="entry name" value="SENSOR HISTIDINE KINASE YDFH"/>
    <property type="match status" value="1"/>
</dbReference>
<feature type="transmembrane region" description="Helical" evidence="7">
    <location>
        <begin position="105"/>
        <end position="122"/>
    </location>
</feature>
<feature type="transmembrane region" description="Helical" evidence="7">
    <location>
        <begin position="129"/>
        <end position="149"/>
    </location>
</feature>
<evidence type="ECO:0000256" key="5">
    <source>
        <dbReference type="ARBA" id="ARBA00023012"/>
    </source>
</evidence>
<comment type="catalytic activity">
    <reaction evidence="1">
        <text>ATP + protein L-histidine = ADP + protein N-phospho-L-histidine.</text>
        <dbReference type="EC" id="2.7.13.3"/>
    </reaction>
</comment>
<keyword evidence="7" id="KW-1133">Transmembrane helix</keyword>
<dbReference type="CDD" id="cd16917">
    <property type="entry name" value="HATPase_UhpB-NarQ-NarX-like"/>
    <property type="match status" value="1"/>
</dbReference>
<keyword evidence="6" id="KW-0175">Coiled coil</keyword>
<proteinExistence type="predicted"/>
<comment type="caution">
    <text evidence="9">The sequence shown here is derived from an EMBL/GenBank/DDBJ whole genome shotgun (WGS) entry which is preliminary data.</text>
</comment>
<dbReference type="InterPro" id="IPR036890">
    <property type="entry name" value="HATPase_C_sf"/>
</dbReference>
<keyword evidence="3" id="KW-0808">Transferase</keyword>
<feature type="transmembrane region" description="Helical" evidence="7">
    <location>
        <begin position="20"/>
        <end position="40"/>
    </location>
</feature>
<keyword evidence="7" id="KW-0472">Membrane</keyword>
<dbReference type="InterPro" id="IPR011712">
    <property type="entry name" value="Sig_transdc_His_kin_sub3_dim/P"/>
</dbReference>
<dbReference type="RefSeq" id="WP_166277185.1">
    <property type="nucleotide sequence ID" value="NZ_JAAFGS010000007.1"/>
</dbReference>
<evidence type="ECO:0000256" key="1">
    <source>
        <dbReference type="ARBA" id="ARBA00000085"/>
    </source>
</evidence>